<dbReference type="GO" id="GO:0008080">
    <property type="term" value="F:N-acetyltransferase activity"/>
    <property type="evidence" value="ECO:0007669"/>
    <property type="project" value="InterPro"/>
</dbReference>
<dbReference type="AlphaFoldDB" id="A0A420WC43"/>
<dbReference type="GO" id="GO:0003700">
    <property type="term" value="F:DNA-binding transcription factor activity"/>
    <property type="evidence" value="ECO:0007669"/>
    <property type="project" value="InterPro"/>
</dbReference>
<feature type="domain" description="HTH marR-type" evidence="2">
    <location>
        <begin position="6"/>
        <end position="141"/>
    </location>
</feature>
<evidence type="ECO:0000313" key="5">
    <source>
        <dbReference type="Proteomes" id="UP000277424"/>
    </source>
</evidence>
<dbReference type="InterPro" id="IPR036388">
    <property type="entry name" value="WH-like_DNA-bd_sf"/>
</dbReference>
<name>A0A420WC43_9PROT</name>
<evidence type="ECO:0000259" key="3">
    <source>
        <dbReference type="PROSITE" id="PS51186"/>
    </source>
</evidence>
<dbReference type="InterPro" id="IPR050769">
    <property type="entry name" value="NAT_camello-type"/>
</dbReference>
<dbReference type="PROSITE" id="PS50995">
    <property type="entry name" value="HTH_MARR_2"/>
    <property type="match status" value="1"/>
</dbReference>
<gene>
    <name evidence="4" type="ORF">BCL74_3026</name>
</gene>
<feature type="domain" description="N-acetyltransferase" evidence="3">
    <location>
        <begin position="153"/>
        <end position="309"/>
    </location>
</feature>
<dbReference type="InterPro" id="IPR011991">
    <property type="entry name" value="ArsR-like_HTH"/>
</dbReference>
<dbReference type="Pfam" id="PF00583">
    <property type="entry name" value="Acetyltransf_1"/>
    <property type="match status" value="1"/>
</dbReference>
<dbReference type="SMART" id="SM00347">
    <property type="entry name" value="HTH_MARR"/>
    <property type="match status" value="1"/>
</dbReference>
<dbReference type="InterPro" id="IPR016181">
    <property type="entry name" value="Acyl_CoA_acyltransferase"/>
</dbReference>
<dbReference type="CDD" id="cd00090">
    <property type="entry name" value="HTH_ARSR"/>
    <property type="match status" value="1"/>
</dbReference>
<dbReference type="PROSITE" id="PS51186">
    <property type="entry name" value="GNAT"/>
    <property type="match status" value="1"/>
</dbReference>
<comment type="caution">
    <text evidence="4">The sequence shown here is derived from an EMBL/GenBank/DDBJ whole genome shotgun (WGS) entry which is preliminary data.</text>
</comment>
<dbReference type="Gene3D" id="3.40.630.30">
    <property type="match status" value="1"/>
</dbReference>
<dbReference type="InterPro" id="IPR000182">
    <property type="entry name" value="GNAT_dom"/>
</dbReference>
<dbReference type="InterPro" id="IPR036390">
    <property type="entry name" value="WH_DNA-bd_sf"/>
</dbReference>
<keyword evidence="4" id="KW-0238">DNA-binding</keyword>
<dbReference type="Proteomes" id="UP000277424">
    <property type="component" value="Unassembled WGS sequence"/>
</dbReference>
<sequence>MDDPIREQRIAAIRRFSRFYTRRIGVLHEGLLGSPYSLTEGRIIYELAQRSPLTASDLGADLGLDAGYMSRVLKGLEDKGILARRPSPEDARRTLLSLTEEGQAAFAQLNARSHDEIGDLLDTLPEAARQRLVSSLETAETLLSGEALQPPAYLLRPHRPGDIGWVIQRHAELYAEEYGWDISFEALVAEVAATFLRNFDPAGDCCWMAEIAGERVGSAFVVRQDTETAKLRLVIVDPKARGLGIGARLVEECLRFARQAGYRRMILWTNDVLHAARHIYVKAGFRLVASEPHHSFGKDLVGETWERDL</sequence>
<dbReference type="SUPFAM" id="SSF46785">
    <property type="entry name" value="Winged helix' DNA-binding domain"/>
    <property type="match status" value="1"/>
</dbReference>
<organism evidence="4 5">
    <name type="scientific">Oceanibaculum indicum</name>
    <dbReference type="NCBI Taxonomy" id="526216"/>
    <lineage>
        <taxon>Bacteria</taxon>
        <taxon>Pseudomonadati</taxon>
        <taxon>Pseudomonadota</taxon>
        <taxon>Alphaproteobacteria</taxon>
        <taxon>Rhodospirillales</taxon>
        <taxon>Oceanibaculaceae</taxon>
        <taxon>Oceanibaculum</taxon>
    </lineage>
</organism>
<accession>A0A420WC43</accession>
<evidence type="ECO:0000313" key="4">
    <source>
        <dbReference type="EMBL" id="RKQ68546.1"/>
    </source>
</evidence>
<proteinExistence type="predicted"/>
<evidence type="ECO:0000259" key="2">
    <source>
        <dbReference type="PROSITE" id="PS50995"/>
    </source>
</evidence>
<dbReference type="Pfam" id="PF01047">
    <property type="entry name" value="MarR"/>
    <property type="match status" value="1"/>
</dbReference>
<evidence type="ECO:0000256" key="1">
    <source>
        <dbReference type="ARBA" id="ARBA00022679"/>
    </source>
</evidence>
<reference evidence="4 5" key="1">
    <citation type="submission" date="2018-10" db="EMBL/GenBank/DDBJ databases">
        <title>Comparative analysis of microorganisms from saline springs in Andes Mountain Range, Colombia.</title>
        <authorList>
            <person name="Rubin E."/>
        </authorList>
    </citation>
    <scope>NUCLEOTIDE SEQUENCE [LARGE SCALE GENOMIC DNA]</scope>
    <source>
        <strain evidence="4 5">USBA 36</strain>
    </source>
</reference>
<dbReference type="SUPFAM" id="SSF55729">
    <property type="entry name" value="Acyl-CoA N-acyltransferases (Nat)"/>
    <property type="match status" value="1"/>
</dbReference>
<dbReference type="PANTHER" id="PTHR13947">
    <property type="entry name" value="GNAT FAMILY N-ACETYLTRANSFERASE"/>
    <property type="match status" value="1"/>
</dbReference>
<dbReference type="PANTHER" id="PTHR13947:SF37">
    <property type="entry name" value="LD18367P"/>
    <property type="match status" value="1"/>
</dbReference>
<dbReference type="EMBL" id="RBIG01000003">
    <property type="protein sequence ID" value="RKQ68546.1"/>
    <property type="molecule type" value="Genomic_DNA"/>
</dbReference>
<keyword evidence="1" id="KW-0808">Transferase</keyword>
<protein>
    <submittedName>
        <fullName evidence="4">DNA-binding MarR family transcriptional regulator</fullName>
    </submittedName>
</protein>
<dbReference type="InterPro" id="IPR000835">
    <property type="entry name" value="HTH_MarR-typ"/>
</dbReference>
<dbReference type="RefSeq" id="WP_121221235.1">
    <property type="nucleotide sequence ID" value="NZ_RBIG01000003.1"/>
</dbReference>
<dbReference type="CDD" id="cd04301">
    <property type="entry name" value="NAT_SF"/>
    <property type="match status" value="1"/>
</dbReference>
<dbReference type="Gene3D" id="1.10.10.10">
    <property type="entry name" value="Winged helix-like DNA-binding domain superfamily/Winged helix DNA-binding domain"/>
    <property type="match status" value="1"/>
</dbReference>
<dbReference type="OrthoDB" id="273614at2"/>
<dbReference type="GO" id="GO:0003677">
    <property type="term" value="F:DNA binding"/>
    <property type="evidence" value="ECO:0007669"/>
    <property type="project" value="UniProtKB-KW"/>
</dbReference>